<keyword evidence="4" id="KW-0732">Signal</keyword>
<evidence type="ECO:0000256" key="5">
    <source>
        <dbReference type="ARBA" id="ARBA00022801"/>
    </source>
</evidence>
<evidence type="ECO:0000256" key="2">
    <source>
        <dbReference type="ARBA" id="ARBA00008779"/>
    </source>
</evidence>
<dbReference type="PANTHER" id="PTHR45953:SF1">
    <property type="entry name" value="IDURONATE 2-SULFATASE"/>
    <property type="match status" value="1"/>
</dbReference>
<dbReference type="InterPro" id="IPR035874">
    <property type="entry name" value="IDS"/>
</dbReference>
<evidence type="ECO:0000256" key="6">
    <source>
        <dbReference type="ARBA" id="ARBA00022837"/>
    </source>
</evidence>
<protein>
    <submittedName>
        <fullName evidence="8">Iduronate-2-sulfatase</fullName>
    </submittedName>
</protein>
<dbReference type="GO" id="GO:0046872">
    <property type="term" value="F:metal ion binding"/>
    <property type="evidence" value="ECO:0007669"/>
    <property type="project" value="UniProtKB-KW"/>
</dbReference>
<dbReference type="CDD" id="cd16030">
    <property type="entry name" value="iduronate-2-sulfatase"/>
    <property type="match status" value="1"/>
</dbReference>
<proteinExistence type="inferred from homology"/>
<sequence>MSSPLIIKPSWNIFVINTPTAFEWIDGHINLFDLDVEMKNLLAGLFAALAVTACSSSQQATSNNDNKVQRPHILFIAIDDMRADVGSFGVDYAITPNLDAVAQRGVRFERAYVQQPICGPSRASLMTGARPDTLGVTHNYVHFRDNIPDILTLPQHFMNNGYETMYFGKVFHGHNSIQKDDAHSWSRQPVSIPGLKKPVRYAIQQNTDIQAANKKVMFAKYGQQAKFGLGSGPAYERADVSDNTYPDGHSTDLAIATLNDALQTTDKPLFIGLGFHKPHLPWVAPAKYWDMYDPADIPLAEYDTAPQGGAAMGLHASFELRTFYGIPKQGPLDDELARTLKHAYLASISYVDAQIGRMIEAIDKAGIADNTIIMIWSDHGWHLGDMGVWGKATNYEIATRVPLIVVTPDMTASVTGTSSKALVELVDMYPTLTELAGLPLPEHLEGQSFVPLLSQPDQPWKAAVFSQFPNSALREWGAFPLRPGMRETYFGPLITEVEGRIQQQFPERWDRELFEHYLMGYAMRTERYRLIVYLDTRDEQQQPLFVELYDHQTDPNETINIAEQKPKLTARLIKQFQAGWQGNLAK</sequence>
<dbReference type="InterPro" id="IPR000917">
    <property type="entry name" value="Sulfatase_N"/>
</dbReference>
<keyword evidence="5" id="KW-0378">Hydrolase</keyword>
<gene>
    <name evidence="8" type="ORF">GCM10011369_30250</name>
</gene>
<dbReference type="PROSITE" id="PS00523">
    <property type="entry name" value="SULFATASE_1"/>
    <property type="match status" value="1"/>
</dbReference>
<dbReference type="GO" id="GO:0004423">
    <property type="term" value="F:iduronate-2-sulfatase activity"/>
    <property type="evidence" value="ECO:0007669"/>
    <property type="project" value="InterPro"/>
</dbReference>
<keyword evidence="9" id="KW-1185">Reference proteome</keyword>
<evidence type="ECO:0000256" key="4">
    <source>
        <dbReference type="ARBA" id="ARBA00022729"/>
    </source>
</evidence>
<evidence type="ECO:0000256" key="1">
    <source>
        <dbReference type="ARBA" id="ARBA00001913"/>
    </source>
</evidence>
<organism evidence="8 9">
    <name type="scientific">Neiella marina</name>
    <dbReference type="NCBI Taxonomy" id="508461"/>
    <lineage>
        <taxon>Bacteria</taxon>
        <taxon>Pseudomonadati</taxon>
        <taxon>Pseudomonadota</taxon>
        <taxon>Gammaproteobacteria</taxon>
        <taxon>Alteromonadales</taxon>
        <taxon>Echinimonadaceae</taxon>
        <taxon>Neiella</taxon>
    </lineage>
</organism>
<dbReference type="SUPFAM" id="SSF53649">
    <property type="entry name" value="Alkaline phosphatase-like"/>
    <property type="match status" value="1"/>
</dbReference>
<dbReference type="InterPro" id="IPR024607">
    <property type="entry name" value="Sulfatase_CS"/>
</dbReference>
<dbReference type="Gene3D" id="3.40.720.10">
    <property type="entry name" value="Alkaline Phosphatase, subunit A"/>
    <property type="match status" value="1"/>
</dbReference>
<name>A0A8J2U8I8_9GAMM</name>
<dbReference type="AlphaFoldDB" id="A0A8J2U8I8"/>
<dbReference type="InterPro" id="IPR017850">
    <property type="entry name" value="Alkaline_phosphatase_core_sf"/>
</dbReference>
<comment type="caution">
    <text evidence="8">The sequence shown here is derived from an EMBL/GenBank/DDBJ whole genome shotgun (WGS) entry which is preliminary data.</text>
</comment>
<evidence type="ECO:0000313" key="8">
    <source>
        <dbReference type="EMBL" id="GGA86148.1"/>
    </source>
</evidence>
<accession>A0A8J2U8I8</accession>
<evidence type="ECO:0000256" key="3">
    <source>
        <dbReference type="ARBA" id="ARBA00022723"/>
    </source>
</evidence>
<comment type="cofactor">
    <cofactor evidence="1">
        <name>Ca(2+)</name>
        <dbReference type="ChEBI" id="CHEBI:29108"/>
    </cofactor>
</comment>
<dbReference type="PANTHER" id="PTHR45953">
    <property type="entry name" value="IDURONATE 2-SULFATASE"/>
    <property type="match status" value="1"/>
</dbReference>
<comment type="similarity">
    <text evidence="2">Belongs to the sulfatase family.</text>
</comment>
<keyword evidence="6" id="KW-0106">Calcium</keyword>
<feature type="domain" description="Sulfatase N-terminal" evidence="7">
    <location>
        <begin position="71"/>
        <end position="437"/>
    </location>
</feature>
<reference evidence="9" key="1">
    <citation type="journal article" date="2019" name="Int. J. Syst. Evol. Microbiol.">
        <title>The Global Catalogue of Microorganisms (GCM) 10K type strain sequencing project: providing services to taxonomists for standard genome sequencing and annotation.</title>
        <authorList>
            <consortium name="The Broad Institute Genomics Platform"/>
            <consortium name="The Broad Institute Genome Sequencing Center for Infectious Disease"/>
            <person name="Wu L."/>
            <person name="Ma J."/>
        </authorList>
    </citation>
    <scope>NUCLEOTIDE SEQUENCE [LARGE SCALE GENOMIC DNA]</scope>
    <source>
        <strain evidence="9">CGMCC 1.10130</strain>
    </source>
</reference>
<dbReference type="GO" id="GO:0005737">
    <property type="term" value="C:cytoplasm"/>
    <property type="evidence" value="ECO:0007669"/>
    <property type="project" value="TreeGrafter"/>
</dbReference>
<dbReference type="Pfam" id="PF00884">
    <property type="entry name" value="Sulfatase"/>
    <property type="match status" value="1"/>
</dbReference>
<dbReference type="Proteomes" id="UP000619743">
    <property type="component" value="Unassembled WGS sequence"/>
</dbReference>
<evidence type="ECO:0000259" key="7">
    <source>
        <dbReference type="Pfam" id="PF00884"/>
    </source>
</evidence>
<dbReference type="EMBL" id="BMDX01000019">
    <property type="protein sequence ID" value="GGA86148.1"/>
    <property type="molecule type" value="Genomic_DNA"/>
</dbReference>
<evidence type="ECO:0000313" key="9">
    <source>
        <dbReference type="Proteomes" id="UP000619743"/>
    </source>
</evidence>
<keyword evidence="3" id="KW-0479">Metal-binding</keyword>